<keyword evidence="2" id="KW-1185">Reference proteome</keyword>
<reference evidence="1 2" key="1">
    <citation type="submission" date="2024-09" db="EMBL/GenBank/DDBJ databases">
        <authorList>
            <person name="Sun Q."/>
            <person name="Mori K."/>
        </authorList>
    </citation>
    <scope>NUCLEOTIDE SEQUENCE [LARGE SCALE GENOMIC DNA]</scope>
    <source>
        <strain evidence="1 2">JCM 11201</strain>
    </source>
</reference>
<organism evidence="1 2">
    <name type="scientific">Ectobacillus funiculus</name>
    <dbReference type="NCBI Taxonomy" id="137993"/>
    <lineage>
        <taxon>Bacteria</taxon>
        <taxon>Bacillati</taxon>
        <taxon>Bacillota</taxon>
        <taxon>Bacilli</taxon>
        <taxon>Bacillales</taxon>
        <taxon>Bacillaceae</taxon>
        <taxon>Ectobacillus</taxon>
    </lineage>
</organism>
<accession>A0ABV5WAJ1</accession>
<proteinExistence type="predicted"/>
<dbReference type="RefSeq" id="WP_379947916.1">
    <property type="nucleotide sequence ID" value="NZ_JBHMAF010000017.1"/>
</dbReference>
<evidence type="ECO:0000313" key="2">
    <source>
        <dbReference type="Proteomes" id="UP001589609"/>
    </source>
</evidence>
<protein>
    <submittedName>
        <fullName evidence="1">Oxalate:formate antiporter</fullName>
    </submittedName>
</protein>
<gene>
    <name evidence="1" type="ORF">ACFFMS_03505</name>
</gene>
<name>A0ABV5WAJ1_9BACI</name>
<evidence type="ECO:0000313" key="1">
    <source>
        <dbReference type="EMBL" id="MFB9757608.1"/>
    </source>
</evidence>
<dbReference type="EMBL" id="JBHMAF010000017">
    <property type="protein sequence ID" value="MFB9757608.1"/>
    <property type="molecule type" value="Genomic_DNA"/>
</dbReference>
<dbReference type="Proteomes" id="UP001589609">
    <property type="component" value="Unassembled WGS sequence"/>
</dbReference>
<comment type="caution">
    <text evidence="1">The sequence shown here is derived from an EMBL/GenBank/DDBJ whole genome shotgun (WGS) entry which is preliminary data.</text>
</comment>
<sequence>MSGGSDQRKDIIYINGDRRNHCFLTSGITFREFASNIPSPLHNLLLLKHDFEWTDINYHTLLEFVEEENIPNLISADVEQFGEFCWVDFHDIHDLDELDPMEIAELLYLAHKKEPIGKPFFPLLKNKYVYLSHDDGWYNKIYYRRLPDFAAALSKIVPYKLGLFGKRKFMLFQKTKMYPAIAREVMEQLIPLTEDGLLIDLVHKEESKRGLEIPVYVVGSYENMDEIFENIVQLREEAVEQGVLLFDKKDQEWKWMTD</sequence>